<gene>
    <name evidence="2" type="ORF">FDP41_005446</name>
</gene>
<sequence>MPFDSSASAGGDGSSAIKKGLIAFGLTTATTLLSYAAYKYWHGSEDETTKKSSASKSTIPNYSLSSGDEKRFESWKTFENKKLGILFKYPPTYEASLINSSHLSQIQLVDTENPHSSVVILISVEENMMNFDALEYSEQNLELLTQQAMGNVNILQKQGFYSNGNKGVEILFDIVGESSTIKAYIASISQESKCYMVQHLVSSSSGIVENFNVNLIRDIIRNLQISKPTYFGKAMIRKMNGMELTFPSLFYSVRPNKETLLTIARYHKEEVVKEISIFNMGEKFSKDSYLKNIKNMHSLKEIHGSISVCGVMGDVMTYSSDKEKHIDVVVKLDNVYYLIASHCKEDIFEDFKAEALLAAKSLKFSEARLKDEILYENSEYRFKIIVPPNQIIHQFSHQEPVVSFLSSDVSNDELDYSKLTLEAMISVENAPENVTNIEQVKQTSRKLLENPKFTILNEEISSINGHDCYTSIYTLSNEGSLGLTFMVTSILHEGKVYSISTYTLAQAYDQEVAKLFERIHHSFQLF</sequence>
<dbReference type="AlphaFoldDB" id="A0A6A5BKP5"/>
<proteinExistence type="predicted"/>
<evidence type="ECO:0000313" key="3">
    <source>
        <dbReference type="Proteomes" id="UP000444721"/>
    </source>
</evidence>
<name>A0A6A5BKP5_NAEFO</name>
<dbReference type="Proteomes" id="UP000444721">
    <property type="component" value="Unassembled WGS sequence"/>
</dbReference>
<dbReference type="RefSeq" id="XP_044560165.1">
    <property type="nucleotide sequence ID" value="XM_044708971.1"/>
</dbReference>
<accession>A0A6A5BKP5</accession>
<evidence type="ECO:0000256" key="1">
    <source>
        <dbReference type="SAM" id="MobiDB-lite"/>
    </source>
</evidence>
<keyword evidence="3" id="KW-1185">Reference proteome</keyword>
<organism evidence="2 3">
    <name type="scientific">Naegleria fowleri</name>
    <name type="common">Brain eating amoeba</name>
    <dbReference type="NCBI Taxonomy" id="5763"/>
    <lineage>
        <taxon>Eukaryota</taxon>
        <taxon>Discoba</taxon>
        <taxon>Heterolobosea</taxon>
        <taxon>Tetramitia</taxon>
        <taxon>Eutetramitia</taxon>
        <taxon>Vahlkampfiidae</taxon>
        <taxon>Naegleria</taxon>
    </lineage>
</organism>
<dbReference type="VEuPathDB" id="AmoebaDB:NF0014500"/>
<evidence type="ECO:0000313" key="2">
    <source>
        <dbReference type="EMBL" id="KAF0975452.1"/>
    </source>
</evidence>
<dbReference type="Gene3D" id="3.40.1000.10">
    <property type="entry name" value="Mog1/PsbP, alpha/beta/alpha sandwich"/>
    <property type="match status" value="1"/>
</dbReference>
<dbReference type="GeneID" id="68112664"/>
<feature type="region of interest" description="Disordered" evidence="1">
    <location>
        <begin position="48"/>
        <end position="67"/>
    </location>
</feature>
<dbReference type="OrthoDB" id="10302396at2759"/>
<dbReference type="VEuPathDB" id="AmoebaDB:NfTy_066290"/>
<dbReference type="EMBL" id="VFQX01000044">
    <property type="protein sequence ID" value="KAF0975452.1"/>
    <property type="molecule type" value="Genomic_DNA"/>
</dbReference>
<protein>
    <submittedName>
        <fullName evidence="2">Uncharacterized protein</fullName>
    </submittedName>
</protein>
<reference evidence="2 3" key="1">
    <citation type="journal article" date="2019" name="Sci. Rep.">
        <title>Nanopore sequencing improves the draft genome of the human pathogenic amoeba Naegleria fowleri.</title>
        <authorList>
            <person name="Liechti N."/>
            <person name="Schurch N."/>
            <person name="Bruggmann R."/>
            <person name="Wittwer M."/>
        </authorList>
    </citation>
    <scope>NUCLEOTIDE SEQUENCE [LARGE SCALE GENOMIC DNA]</scope>
    <source>
        <strain evidence="2 3">ATCC 30894</strain>
    </source>
</reference>
<comment type="caution">
    <text evidence="2">The sequence shown here is derived from an EMBL/GenBank/DDBJ whole genome shotgun (WGS) entry which is preliminary data.</text>
</comment>
<dbReference type="VEuPathDB" id="AmoebaDB:FDP41_005446"/>